<reference evidence="1" key="1">
    <citation type="journal article" date="2015" name="Nature">
        <title>Complex archaea that bridge the gap between prokaryotes and eukaryotes.</title>
        <authorList>
            <person name="Spang A."/>
            <person name="Saw J.H."/>
            <person name="Jorgensen S.L."/>
            <person name="Zaremba-Niedzwiedzka K."/>
            <person name="Martijn J."/>
            <person name="Lind A.E."/>
            <person name="van Eijk R."/>
            <person name="Schleper C."/>
            <person name="Guy L."/>
            <person name="Ettema T.J."/>
        </authorList>
    </citation>
    <scope>NUCLEOTIDE SEQUENCE</scope>
</reference>
<protein>
    <submittedName>
        <fullName evidence="1">Uncharacterized protein</fullName>
    </submittedName>
</protein>
<proteinExistence type="predicted"/>
<accession>A0A0F8Y964</accession>
<dbReference type="EMBL" id="LAZR01058276">
    <property type="protein sequence ID" value="KKK70250.1"/>
    <property type="molecule type" value="Genomic_DNA"/>
</dbReference>
<gene>
    <name evidence="1" type="ORF">LCGC14_2925890</name>
</gene>
<organism evidence="1">
    <name type="scientific">marine sediment metagenome</name>
    <dbReference type="NCBI Taxonomy" id="412755"/>
    <lineage>
        <taxon>unclassified sequences</taxon>
        <taxon>metagenomes</taxon>
        <taxon>ecological metagenomes</taxon>
    </lineage>
</organism>
<sequence length="98" mass="10578">MKKHKGYSASCDRCGAKYCPDCNGSSCPSCCLHEDCIVVKERDAALEALEEARGALQEYGTHGSGCLAKGWKRGDNEYRCGLDAAIDMTPAEAEKEGR</sequence>
<dbReference type="AlphaFoldDB" id="A0A0F8Y964"/>
<name>A0A0F8Y964_9ZZZZ</name>
<comment type="caution">
    <text evidence="1">The sequence shown here is derived from an EMBL/GenBank/DDBJ whole genome shotgun (WGS) entry which is preliminary data.</text>
</comment>
<evidence type="ECO:0000313" key="1">
    <source>
        <dbReference type="EMBL" id="KKK70250.1"/>
    </source>
</evidence>